<dbReference type="GO" id="GO:0030288">
    <property type="term" value="C:outer membrane-bounded periplasmic space"/>
    <property type="evidence" value="ECO:0007669"/>
    <property type="project" value="TreeGrafter"/>
</dbReference>
<dbReference type="PANTHER" id="PTHR32282:SF11">
    <property type="entry name" value="PENICILLIN-BINDING PROTEIN 1B"/>
    <property type="match status" value="1"/>
</dbReference>
<evidence type="ECO:0000313" key="13">
    <source>
        <dbReference type="Proteomes" id="UP000034181"/>
    </source>
</evidence>
<dbReference type="InterPro" id="IPR001460">
    <property type="entry name" value="PCN-bd_Tpept"/>
</dbReference>
<comment type="subcellular location">
    <subcellularLocation>
        <location evidence="1">Membrane</location>
    </subcellularLocation>
</comment>
<dbReference type="SUPFAM" id="SSF56601">
    <property type="entry name" value="beta-lactamase/transpeptidase-like"/>
    <property type="match status" value="1"/>
</dbReference>
<dbReference type="GO" id="GO:0008360">
    <property type="term" value="P:regulation of cell shape"/>
    <property type="evidence" value="ECO:0007669"/>
    <property type="project" value="UniProtKB-KW"/>
</dbReference>
<dbReference type="EC" id="2.4.99.28" evidence="9"/>
<evidence type="ECO:0000256" key="3">
    <source>
        <dbReference type="ARBA" id="ARBA00022676"/>
    </source>
</evidence>
<dbReference type="Gene3D" id="3.40.710.10">
    <property type="entry name" value="DD-peptidase/beta-lactamase superfamily"/>
    <property type="match status" value="1"/>
</dbReference>
<comment type="caution">
    <text evidence="12">The sequence shown here is derived from an EMBL/GenBank/DDBJ whole genome shotgun (WGS) entry which is preliminary data.</text>
</comment>
<keyword evidence="6" id="KW-0573">Peptidoglycan synthesis</keyword>
<evidence type="ECO:0000256" key="4">
    <source>
        <dbReference type="ARBA" id="ARBA00022679"/>
    </source>
</evidence>
<keyword evidence="8" id="KW-0961">Cell wall biogenesis/degradation</keyword>
<proteinExistence type="predicted"/>
<dbReference type="GO" id="GO:0008955">
    <property type="term" value="F:peptidoglycan glycosyltransferase activity"/>
    <property type="evidence" value="ECO:0007669"/>
    <property type="project" value="UniProtKB-EC"/>
</dbReference>
<dbReference type="GO" id="GO:0016020">
    <property type="term" value="C:membrane"/>
    <property type="evidence" value="ECO:0007669"/>
    <property type="project" value="UniProtKB-SubCell"/>
</dbReference>
<dbReference type="Proteomes" id="UP000034181">
    <property type="component" value="Unassembled WGS sequence"/>
</dbReference>
<feature type="domain" description="Penicillin-binding protein transpeptidase" evidence="11">
    <location>
        <begin position="89"/>
        <end position="373"/>
    </location>
</feature>
<dbReference type="GO" id="GO:0008658">
    <property type="term" value="F:penicillin binding"/>
    <property type="evidence" value="ECO:0007669"/>
    <property type="project" value="InterPro"/>
</dbReference>
<evidence type="ECO:0000256" key="8">
    <source>
        <dbReference type="ARBA" id="ARBA00023316"/>
    </source>
</evidence>
<evidence type="ECO:0000256" key="6">
    <source>
        <dbReference type="ARBA" id="ARBA00022984"/>
    </source>
</evidence>
<evidence type="ECO:0000256" key="1">
    <source>
        <dbReference type="ARBA" id="ARBA00004370"/>
    </source>
</evidence>
<comment type="catalytic activity">
    <reaction evidence="10">
        <text>[GlcNAc-(1-&gt;4)-Mur2Ac(oyl-L-Ala-gamma-D-Glu-L-Lys-D-Ala-D-Ala)](n)-di-trans,octa-cis-undecaprenyl diphosphate + beta-D-GlcNAc-(1-&gt;4)-Mur2Ac(oyl-L-Ala-gamma-D-Glu-L-Lys-D-Ala-D-Ala)-di-trans,octa-cis-undecaprenyl diphosphate = [GlcNAc-(1-&gt;4)-Mur2Ac(oyl-L-Ala-gamma-D-Glu-L-Lys-D-Ala-D-Ala)](n+1)-di-trans,octa-cis-undecaprenyl diphosphate + di-trans,octa-cis-undecaprenyl diphosphate + H(+)</text>
        <dbReference type="Rhea" id="RHEA:23708"/>
        <dbReference type="Rhea" id="RHEA-COMP:9602"/>
        <dbReference type="Rhea" id="RHEA-COMP:9603"/>
        <dbReference type="ChEBI" id="CHEBI:15378"/>
        <dbReference type="ChEBI" id="CHEBI:58405"/>
        <dbReference type="ChEBI" id="CHEBI:60033"/>
        <dbReference type="ChEBI" id="CHEBI:78435"/>
        <dbReference type="EC" id="2.4.99.28"/>
    </reaction>
</comment>
<keyword evidence="5" id="KW-0133">Cell shape</keyword>
<gene>
    <name evidence="12" type="ORF">US96_C0020G0004</name>
</gene>
<reference evidence="12 13" key="1">
    <citation type="journal article" date="2015" name="Nature">
        <title>rRNA introns, odd ribosomes, and small enigmatic genomes across a large radiation of phyla.</title>
        <authorList>
            <person name="Brown C.T."/>
            <person name="Hug L.A."/>
            <person name="Thomas B.C."/>
            <person name="Sharon I."/>
            <person name="Castelle C.J."/>
            <person name="Singh A."/>
            <person name="Wilkins M.J."/>
            <person name="Williams K.H."/>
            <person name="Banfield J.F."/>
        </authorList>
    </citation>
    <scope>NUCLEOTIDE SEQUENCE [LARGE SCALE GENOMIC DNA]</scope>
</reference>
<accession>A0A0G0K5J4</accession>
<dbReference type="PATRIC" id="fig|1618569.3.peg.535"/>
<dbReference type="GO" id="GO:0009252">
    <property type="term" value="P:peptidoglycan biosynthetic process"/>
    <property type="evidence" value="ECO:0007669"/>
    <property type="project" value="UniProtKB-KW"/>
</dbReference>
<dbReference type="GO" id="GO:0071555">
    <property type="term" value="P:cell wall organization"/>
    <property type="evidence" value="ECO:0007669"/>
    <property type="project" value="UniProtKB-KW"/>
</dbReference>
<protein>
    <recommendedName>
        <fullName evidence="9">peptidoglycan glycosyltransferase</fullName>
        <ecNumber evidence="9">2.4.99.28</ecNumber>
    </recommendedName>
</protein>
<evidence type="ECO:0000256" key="10">
    <source>
        <dbReference type="ARBA" id="ARBA00049902"/>
    </source>
</evidence>
<dbReference type="PANTHER" id="PTHR32282">
    <property type="entry name" value="BINDING PROTEIN TRANSPEPTIDASE, PUTATIVE-RELATED"/>
    <property type="match status" value="1"/>
</dbReference>
<keyword evidence="4" id="KW-0808">Transferase</keyword>
<evidence type="ECO:0000256" key="2">
    <source>
        <dbReference type="ARBA" id="ARBA00022475"/>
    </source>
</evidence>
<evidence type="ECO:0000256" key="7">
    <source>
        <dbReference type="ARBA" id="ARBA00023136"/>
    </source>
</evidence>
<keyword evidence="7" id="KW-0472">Membrane</keyword>
<evidence type="ECO:0000259" key="11">
    <source>
        <dbReference type="Pfam" id="PF00905"/>
    </source>
</evidence>
<keyword evidence="3" id="KW-0328">Glycosyltransferase</keyword>
<dbReference type="InterPro" id="IPR050396">
    <property type="entry name" value="Glycosyltr_51/Transpeptidase"/>
</dbReference>
<evidence type="ECO:0000313" key="12">
    <source>
        <dbReference type="EMBL" id="KKQ74968.1"/>
    </source>
</evidence>
<sequence>MVELGYITKEEQEKAASEKLEYETFTNQILAPHFVLYIRDLLIEKYGKEFVEEGGLSVKTTLDLPIQEFAQLAVASEVAKLKNARVTNGAAVVTDPATGDILAMVGSKNYFDTKIDGNVNIALAKRQPGSSIKPINYAVGLLNGYSAATPFVDKKICFPNPGGASYCPRNYDGAFHGLVSVRDALANSYNIPAVKMLKLNTVEGMMATASAMGITTFEDPQRYGLSLTLGGGEVTMLDMSTAFGVFANKGYRVDLNPILEIKDSEGRVVERKNNASPIFGKRVLPEGVTFIISDILSDNSARSAAFGSFSDLYIPNQTVSVKTGTTNDLRDNWTIGYTPNFLVVSWVGNNDNSPMSSVASGLSGASPIWNEIMSYILKDKKTAPYQKPDSVAGINVCRASGLLPPDTGGCETKYEYFLRDSIPKRRDPGKQAVWIDKGTNDLPSEGQTENLESREEYVIEDATGDKYCVSCPHPTPEPAPQP</sequence>
<keyword evidence="2" id="KW-1003">Cell membrane</keyword>
<evidence type="ECO:0000256" key="5">
    <source>
        <dbReference type="ARBA" id="ARBA00022960"/>
    </source>
</evidence>
<dbReference type="Pfam" id="PF00905">
    <property type="entry name" value="Transpeptidase"/>
    <property type="match status" value="1"/>
</dbReference>
<evidence type="ECO:0000256" key="9">
    <source>
        <dbReference type="ARBA" id="ARBA00044770"/>
    </source>
</evidence>
<organism evidence="12 13">
    <name type="scientific">Candidatus Woesebacteria bacterium GW2011_GWB1_38_5b</name>
    <dbReference type="NCBI Taxonomy" id="1618569"/>
    <lineage>
        <taxon>Bacteria</taxon>
        <taxon>Candidatus Woeseibacteriota</taxon>
    </lineage>
</organism>
<name>A0A0G0K5J4_9BACT</name>
<dbReference type="AlphaFoldDB" id="A0A0G0K5J4"/>
<dbReference type="InterPro" id="IPR012338">
    <property type="entry name" value="Beta-lactam/transpept-like"/>
</dbReference>
<dbReference type="EMBL" id="LBUZ01000020">
    <property type="protein sequence ID" value="KKQ74968.1"/>
    <property type="molecule type" value="Genomic_DNA"/>
</dbReference>